<sequence length="155" mass="18114">MVEVVYSYRSNEFDVVGYEEISNKKLHKTPMSKLCLTHVRGEIQPHVKWEIDPKFFEQYELVLTGDLHSHENTQGKFIYPGSPLVTSFHRTRATGNGYLVADTDTLTWEWFPLTHLPQLIRKTVSSLEEMVETNHDWTIYEVETNVLQSKDIKKT</sequence>
<dbReference type="Gene3D" id="3.60.21.10">
    <property type="match status" value="1"/>
</dbReference>
<dbReference type="SUPFAM" id="SSF56300">
    <property type="entry name" value="Metallo-dependent phosphatases"/>
    <property type="match status" value="1"/>
</dbReference>
<gene>
    <name evidence="1" type="ORF">AhSzq1_105</name>
</gene>
<evidence type="ECO:0000313" key="1">
    <source>
        <dbReference type="EMBL" id="AVR75998.1"/>
    </source>
</evidence>
<keyword evidence="1" id="KW-0378">Hydrolase</keyword>
<keyword evidence="1" id="KW-0540">Nuclease</keyword>
<dbReference type="InterPro" id="IPR029052">
    <property type="entry name" value="Metallo-depent_PP-like"/>
</dbReference>
<dbReference type="Proteomes" id="UP000244741">
    <property type="component" value="Segment"/>
</dbReference>
<dbReference type="GO" id="GO:0004519">
    <property type="term" value="F:endonuclease activity"/>
    <property type="evidence" value="ECO:0007669"/>
    <property type="project" value="UniProtKB-KW"/>
</dbReference>
<name>A0A2R4ALU2_9CAUD</name>
<organism evidence="1 2">
    <name type="scientific">Aeromonas phage AhSzq-1</name>
    <dbReference type="NCBI Taxonomy" id="2138298"/>
    <lineage>
        <taxon>Viruses</taxon>
        <taxon>Duplodnaviria</taxon>
        <taxon>Heunggongvirae</taxon>
        <taxon>Uroviricota</taxon>
        <taxon>Caudoviricetes</taxon>
        <taxon>Demerecviridae</taxon>
        <taxon>Shenzhenvirus</taxon>
        <taxon>Shenzhenvirus AhSzq1</taxon>
    </lineage>
</organism>
<reference evidence="1 2" key="1">
    <citation type="submission" date="2017-12" db="EMBL/GenBank/DDBJ databases">
        <title>Genomic characterization of T5-related Aeromonas hydrophila phages AhSzq-1 and AhSzw-1 and proposal to be two new species.</title>
        <authorList>
            <person name="Chen L."/>
            <person name="Yuan S."/>
            <person name="Ma Y."/>
        </authorList>
    </citation>
    <scope>NUCLEOTIDE SEQUENCE [LARGE SCALE GENOMIC DNA]</scope>
    <source>
        <strain evidence="1">Seawater</strain>
    </source>
</reference>
<protein>
    <submittedName>
        <fullName evidence="1">Putative recombination endonuclease, subunit D12</fullName>
    </submittedName>
</protein>
<accession>A0A2R4ALU2</accession>
<keyword evidence="2" id="KW-1185">Reference proteome</keyword>
<dbReference type="EMBL" id="MG676224">
    <property type="protein sequence ID" value="AVR75998.1"/>
    <property type="molecule type" value="Genomic_DNA"/>
</dbReference>
<keyword evidence="1" id="KW-0255">Endonuclease</keyword>
<proteinExistence type="predicted"/>
<evidence type="ECO:0000313" key="2">
    <source>
        <dbReference type="Proteomes" id="UP000244741"/>
    </source>
</evidence>